<accession>A0A7V4DXT1</accession>
<comment type="caution">
    <text evidence="1">The sequence shown here is derived from an EMBL/GenBank/DDBJ whole genome shotgun (WGS) entry which is preliminary data.</text>
</comment>
<protein>
    <recommendedName>
        <fullName evidence="2">Holliday junction resolvase</fullName>
    </recommendedName>
</protein>
<evidence type="ECO:0008006" key="2">
    <source>
        <dbReference type="Google" id="ProtNLM"/>
    </source>
</evidence>
<name>A0A7V4DXT1_DICTH</name>
<dbReference type="InterPro" id="IPR011856">
    <property type="entry name" value="tRNA_endonuc-like_dom_sf"/>
</dbReference>
<dbReference type="EMBL" id="DTDV01000018">
    <property type="protein sequence ID" value="HGK24125.1"/>
    <property type="molecule type" value="Genomic_DNA"/>
</dbReference>
<proteinExistence type="predicted"/>
<reference evidence="1" key="1">
    <citation type="journal article" date="2020" name="mSystems">
        <title>Genome- and Community-Level Interaction Insights into Carbon Utilization and Element Cycling Functions of Hydrothermarchaeota in Hydrothermal Sediment.</title>
        <authorList>
            <person name="Zhou Z."/>
            <person name="Liu Y."/>
            <person name="Xu W."/>
            <person name="Pan J."/>
            <person name="Luo Z.H."/>
            <person name="Li M."/>
        </authorList>
    </citation>
    <scope>NUCLEOTIDE SEQUENCE [LARGE SCALE GENOMIC DNA]</scope>
    <source>
        <strain evidence="1">SpSt-70</strain>
    </source>
</reference>
<dbReference type="Gene3D" id="3.40.1350.10">
    <property type="match status" value="1"/>
</dbReference>
<evidence type="ECO:0000313" key="1">
    <source>
        <dbReference type="EMBL" id="HGK24125.1"/>
    </source>
</evidence>
<dbReference type="AlphaFoldDB" id="A0A7V4DXT1"/>
<gene>
    <name evidence="1" type="ORF">ENU78_06820</name>
</gene>
<organism evidence="1">
    <name type="scientific">Dictyoglomus thermophilum</name>
    <dbReference type="NCBI Taxonomy" id="14"/>
    <lineage>
        <taxon>Bacteria</taxon>
        <taxon>Pseudomonadati</taxon>
        <taxon>Dictyoglomota</taxon>
        <taxon>Dictyoglomia</taxon>
        <taxon>Dictyoglomales</taxon>
        <taxon>Dictyoglomaceae</taxon>
        <taxon>Dictyoglomus</taxon>
    </lineage>
</organism>
<dbReference type="GO" id="GO:0003676">
    <property type="term" value="F:nucleic acid binding"/>
    <property type="evidence" value="ECO:0007669"/>
    <property type="project" value="InterPro"/>
</dbReference>
<sequence length="106" mass="12256">MGKKSKRKGYRIEHEIEGILRESGIVAKRIPLSGGSWIKGDIAMEFLGKGYIGEVKARKDGFKEIYKWIEDKDFLFLRADRKDFLVVMDIKTFLEIVNGCKSKRDN</sequence>